<feature type="coiled-coil region" evidence="1">
    <location>
        <begin position="39"/>
        <end position="80"/>
    </location>
</feature>
<reference evidence="2 3" key="1">
    <citation type="submission" date="2024-10" db="EMBL/GenBank/DDBJ databases">
        <title>Updated reference genomes for cyclostephanoid diatoms.</title>
        <authorList>
            <person name="Roberts W.R."/>
            <person name="Alverson A.J."/>
        </authorList>
    </citation>
    <scope>NUCLEOTIDE SEQUENCE [LARGE SCALE GENOMIC DNA]</scope>
    <source>
        <strain evidence="2 3">AJA010-31</strain>
    </source>
</reference>
<sequence>MLTFPIEGCDHQCRRKDMASHLSGEGLIYHMKLIKQSMASDYEKKLSECNKKIDSVNKKLNAAQKEIKTLKKKLSDLKATESQASTLSYDNEDEGVKVKVEGCGIAEINGTYKQFGMYGGKPKFSKSGITACGTLSFATTMGEHQGIFTVDPYAIHHCLPMTDGKLSTVESILHHGLLCLELYYCEK</sequence>
<gene>
    <name evidence="2" type="ORF">ACHAWO_012355</name>
</gene>
<proteinExistence type="predicted"/>
<name>A0ABD3Q2P2_9STRA</name>
<comment type="caution">
    <text evidence="2">The sequence shown here is derived from an EMBL/GenBank/DDBJ whole genome shotgun (WGS) entry which is preliminary data.</text>
</comment>
<evidence type="ECO:0000313" key="2">
    <source>
        <dbReference type="EMBL" id="KAL3794708.1"/>
    </source>
</evidence>
<evidence type="ECO:0000256" key="1">
    <source>
        <dbReference type="SAM" id="Coils"/>
    </source>
</evidence>
<dbReference type="Proteomes" id="UP001530400">
    <property type="component" value="Unassembled WGS sequence"/>
</dbReference>
<evidence type="ECO:0000313" key="3">
    <source>
        <dbReference type="Proteomes" id="UP001530400"/>
    </source>
</evidence>
<accession>A0ABD3Q2P2</accession>
<dbReference type="Gene3D" id="1.20.5.1160">
    <property type="entry name" value="Vasodilator-stimulated phosphoprotein"/>
    <property type="match status" value="1"/>
</dbReference>
<protein>
    <submittedName>
        <fullName evidence="2">Uncharacterized protein</fullName>
    </submittedName>
</protein>
<dbReference type="EMBL" id="JALLPJ020000345">
    <property type="protein sequence ID" value="KAL3794708.1"/>
    <property type="molecule type" value="Genomic_DNA"/>
</dbReference>
<organism evidence="2 3">
    <name type="scientific">Cyclotella atomus</name>
    <dbReference type="NCBI Taxonomy" id="382360"/>
    <lineage>
        <taxon>Eukaryota</taxon>
        <taxon>Sar</taxon>
        <taxon>Stramenopiles</taxon>
        <taxon>Ochrophyta</taxon>
        <taxon>Bacillariophyta</taxon>
        <taxon>Coscinodiscophyceae</taxon>
        <taxon>Thalassiosirophycidae</taxon>
        <taxon>Stephanodiscales</taxon>
        <taxon>Stephanodiscaceae</taxon>
        <taxon>Cyclotella</taxon>
    </lineage>
</organism>
<keyword evidence="3" id="KW-1185">Reference proteome</keyword>
<dbReference type="AlphaFoldDB" id="A0ABD3Q2P2"/>
<keyword evidence="1" id="KW-0175">Coiled coil</keyword>